<dbReference type="AlphaFoldDB" id="C6RI54"/>
<evidence type="ECO:0000313" key="3">
    <source>
        <dbReference type="Proteomes" id="UP000003107"/>
    </source>
</evidence>
<evidence type="ECO:0000256" key="1">
    <source>
        <dbReference type="SAM" id="Phobius"/>
    </source>
</evidence>
<dbReference type="Proteomes" id="UP000003107">
    <property type="component" value="Unassembled WGS sequence"/>
</dbReference>
<keyword evidence="3" id="KW-1185">Reference proteome</keyword>
<feature type="transmembrane region" description="Helical" evidence="1">
    <location>
        <begin position="29"/>
        <end position="47"/>
    </location>
</feature>
<reference evidence="2 3" key="1">
    <citation type="submission" date="2009-07" db="EMBL/GenBank/DDBJ databases">
        <authorList>
            <person name="Madupu R."/>
            <person name="Sebastian Y."/>
            <person name="Durkin A.S."/>
            <person name="Torralba M."/>
            <person name="Methe B."/>
            <person name="Sutton G.G."/>
            <person name="Strausberg R.L."/>
            <person name="Nelson K.E."/>
        </authorList>
    </citation>
    <scope>NUCLEOTIDE SEQUENCE [LARGE SCALE GENOMIC DNA]</scope>
    <source>
        <strain evidence="2 3">RM3277</strain>
    </source>
</reference>
<organism evidence="2 3">
    <name type="scientific">Campylobacter showae RM3277</name>
    <dbReference type="NCBI Taxonomy" id="553219"/>
    <lineage>
        <taxon>Bacteria</taxon>
        <taxon>Pseudomonadati</taxon>
        <taxon>Campylobacterota</taxon>
        <taxon>Epsilonproteobacteria</taxon>
        <taxon>Campylobacterales</taxon>
        <taxon>Campylobacteraceae</taxon>
        <taxon>Campylobacter</taxon>
    </lineage>
</organism>
<protein>
    <submittedName>
        <fullName evidence="2">Uncharacterized protein</fullName>
    </submittedName>
</protein>
<keyword evidence="1" id="KW-1133">Transmembrane helix</keyword>
<evidence type="ECO:0000313" key="2">
    <source>
        <dbReference type="EMBL" id="EET79084.1"/>
    </source>
</evidence>
<keyword evidence="1" id="KW-0472">Membrane</keyword>
<proteinExistence type="predicted"/>
<comment type="caution">
    <text evidence="2">The sequence shown here is derived from an EMBL/GenBank/DDBJ whole genome shotgun (WGS) entry which is preliminary data.</text>
</comment>
<keyword evidence="1" id="KW-0812">Transmembrane</keyword>
<sequence length="69" mass="7498">MTPSENGAQPAKITLSNKLLRAAGSRPNFAFAASFSFIVFLKFIHILKRAQKSTVKFSGDRAVGLDSQI</sequence>
<dbReference type="EMBL" id="ACVQ01000028">
    <property type="protein sequence ID" value="EET79084.1"/>
    <property type="molecule type" value="Genomic_DNA"/>
</dbReference>
<name>C6RI54_9BACT</name>
<accession>C6RI54</accession>
<gene>
    <name evidence="2" type="ORF">CAMSH0001_1164</name>
</gene>